<dbReference type="Pfam" id="PF13229">
    <property type="entry name" value="Beta_helix"/>
    <property type="match status" value="1"/>
</dbReference>
<reference evidence="4" key="1">
    <citation type="submission" date="2020-10" db="EMBL/GenBank/DDBJ databases">
        <authorList>
            <person name="Gilroy R."/>
        </authorList>
    </citation>
    <scope>NUCLEOTIDE SEQUENCE</scope>
    <source>
        <strain evidence="4">CHK158-818</strain>
    </source>
</reference>
<accession>A0A9D1M779</accession>
<keyword evidence="1" id="KW-0732">Signal</keyword>
<proteinExistence type="predicted"/>
<dbReference type="InterPro" id="IPR011050">
    <property type="entry name" value="Pectin_lyase_fold/virulence"/>
</dbReference>
<dbReference type="InterPro" id="IPR012334">
    <property type="entry name" value="Pectin_lyas_fold"/>
</dbReference>
<dbReference type="PROSITE" id="PS51257">
    <property type="entry name" value="PROKAR_LIPOPROTEIN"/>
    <property type="match status" value="1"/>
</dbReference>
<evidence type="ECO:0000256" key="1">
    <source>
        <dbReference type="SAM" id="SignalP"/>
    </source>
</evidence>
<gene>
    <name evidence="4" type="ORF">IAB03_03945</name>
</gene>
<dbReference type="InterPro" id="IPR046692">
    <property type="entry name" value="DUF6562"/>
</dbReference>
<dbReference type="InterPro" id="IPR039448">
    <property type="entry name" value="Beta_helix"/>
</dbReference>
<dbReference type="SUPFAM" id="SSF51126">
    <property type="entry name" value="Pectin lyase-like"/>
    <property type="match status" value="2"/>
</dbReference>
<dbReference type="Pfam" id="PF20200">
    <property type="entry name" value="DUF6562"/>
    <property type="match status" value="1"/>
</dbReference>
<evidence type="ECO:0008006" key="6">
    <source>
        <dbReference type="Google" id="ProtNLM"/>
    </source>
</evidence>
<dbReference type="AlphaFoldDB" id="A0A9D1M779"/>
<evidence type="ECO:0000313" key="5">
    <source>
        <dbReference type="Proteomes" id="UP000824112"/>
    </source>
</evidence>
<organism evidence="4 5">
    <name type="scientific">Candidatus Gallibacteroides avistercoris</name>
    <dbReference type="NCBI Taxonomy" id="2840833"/>
    <lineage>
        <taxon>Bacteria</taxon>
        <taxon>Pseudomonadati</taxon>
        <taxon>Bacteroidota</taxon>
        <taxon>Bacteroidia</taxon>
        <taxon>Bacteroidales</taxon>
        <taxon>Bacteroidaceae</taxon>
        <taxon>Bacteroidaceae incertae sedis</taxon>
        <taxon>Candidatus Gallibacteroides</taxon>
    </lineage>
</organism>
<dbReference type="Proteomes" id="UP000824112">
    <property type="component" value="Unassembled WGS sequence"/>
</dbReference>
<feature type="domain" description="Right handed beta helix" evidence="2">
    <location>
        <begin position="588"/>
        <end position="720"/>
    </location>
</feature>
<dbReference type="Gene3D" id="2.160.20.10">
    <property type="entry name" value="Single-stranded right-handed beta-helix, Pectin lyase-like"/>
    <property type="match status" value="1"/>
</dbReference>
<sequence length="1020" mass="111707">MRKLFFFVLTGLMMTLGACQQEDETLMRPSSSQTLTVTIPQGINTRAVPGDGSLINRCILEIYHNNNGNYELYQNRRVEKVTGNTATFADLRLVTSQSYKLVLWADCADASQNDLYYKTDDLSNITVNEGNKKYTGNDDGFDAFFATKEITVQSTFAESITLKRPFGQINVQTNDLGTITSNDLKPASVEVTFTSIPSSFNVLEGVAGTPVQNYTYTAAIKDAASGTLTIDYIWAAPEQEELADFSMKFLNASGTEITSNESFTNIPVRRNYRTNISGNLLTKKGEVEVTVDPIFDGDLAAVIDGAKNISTGEEFSSLQDAIAAADENNEIHIWGTLDEDITLNKNLVIMGGDESSAAKIRTLMVANGVKATFKNIQFFGARNMNSAKSSVVINQAEDVVFEDCLFAQENVSEAGMRPIETNYGFTGKLTLKNCTVEPGTSNAYFNPLAEGGELTITGTTFKQIVTIDPKVSSTAKMGTYKIEDNVFEGSVAVTALSGATDVDGLSADEKSYVNNILANNTFGDDTQKVKIFSGSNSFYVNDLSSVIYNQTTGVGYNSVQDALNAAQPNEVVLVSGATCAEELIIPAGVILDGSDNSVFTGKLHAAQGATIRNLASEWAGTENRQAIEVQGADVTLQNISLTYKGTSSRSEAIVSYPSAKNLTVENCQFNGYWKGLYLNTSEGVVIKGCTFNNMNPFSTDKWDATLQATDNTIIGNTFWGRAVQCIVVAGTAGMDGTTKYQESWPLALKQSVYSILSDNAYTDQENPYMRVTYGIPATWDYTSIYFCINDFLKGNLANAQNAFTQADRYQPSAVEFLGNFEGKENVLHYTLDSRTSQANRPNGQQGHFYNTQGRHFNIFNPQNLTQWEVSGEIWVDAAMIASTKPFRSELWTSSKNASTGEAVYPMLGITNVTEDANGTYQSTMDHAVVRTWGDDGWTVAEGIAVNTGWHTVKMVSDGNYVTYYFDGQEIGKMSATAAPVCITSIMPQAFHYDYQENGNYFYEGYTCETYFCNINYQLKK</sequence>
<evidence type="ECO:0000313" key="4">
    <source>
        <dbReference type="EMBL" id="HIU54946.1"/>
    </source>
</evidence>
<name>A0A9D1M779_9BACT</name>
<dbReference type="EMBL" id="DVNA01000093">
    <property type="protein sequence ID" value="HIU54946.1"/>
    <property type="molecule type" value="Genomic_DNA"/>
</dbReference>
<feature type="chain" id="PRO_5039622296" description="DUF5123 domain-containing protein" evidence="1">
    <location>
        <begin position="21"/>
        <end position="1020"/>
    </location>
</feature>
<comment type="caution">
    <text evidence="4">The sequence shown here is derived from an EMBL/GenBank/DDBJ whole genome shotgun (WGS) entry which is preliminary data.</text>
</comment>
<feature type="signal peptide" evidence="1">
    <location>
        <begin position="1"/>
        <end position="20"/>
    </location>
</feature>
<reference evidence="4" key="2">
    <citation type="journal article" date="2021" name="PeerJ">
        <title>Extensive microbial diversity within the chicken gut microbiome revealed by metagenomics and culture.</title>
        <authorList>
            <person name="Gilroy R."/>
            <person name="Ravi A."/>
            <person name="Getino M."/>
            <person name="Pursley I."/>
            <person name="Horton D.L."/>
            <person name="Alikhan N.F."/>
            <person name="Baker D."/>
            <person name="Gharbi K."/>
            <person name="Hall N."/>
            <person name="Watson M."/>
            <person name="Adriaenssens E.M."/>
            <person name="Foster-Nyarko E."/>
            <person name="Jarju S."/>
            <person name="Secka A."/>
            <person name="Antonio M."/>
            <person name="Oren A."/>
            <person name="Chaudhuri R.R."/>
            <person name="La Ragione R."/>
            <person name="Hildebrand F."/>
            <person name="Pallen M.J."/>
        </authorList>
    </citation>
    <scope>NUCLEOTIDE SEQUENCE</scope>
    <source>
        <strain evidence="4">CHK158-818</strain>
    </source>
</reference>
<evidence type="ECO:0000259" key="3">
    <source>
        <dbReference type="Pfam" id="PF20200"/>
    </source>
</evidence>
<feature type="domain" description="DUF6562" evidence="3">
    <location>
        <begin position="57"/>
        <end position="303"/>
    </location>
</feature>
<protein>
    <recommendedName>
        <fullName evidence="6">DUF5123 domain-containing protein</fullName>
    </recommendedName>
</protein>
<evidence type="ECO:0000259" key="2">
    <source>
        <dbReference type="Pfam" id="PF13229"/>
    </source>
</evidence>